<evidence type="ECO:0000259" key="6">
    <source>
        <dbReference type="Pfam" id="PF03931"/>
    </source>
</evidence>
<dbReference type="Gene3D" id="3.30.710.10">
    <property type="entry name" value="Potassium Channel Kv1.1, Chain A"/>
    <property type="match status" value="1"/>
</dbReference>
<evidence type="ECO:0000313" key="8">
    <source>
        <dbReference type="Proteomes" id="UP000743370"/>
    </source>
</evidence>
<proteinExistence type="inferred from homology"/>
<dbReference type="InterPro" id="IPR016073">
    <property type="entry name" value="Skp1_comp_POZ"/>
</dbReference>
<comment type="pathway">
    <text evidence="1">Protein modification; protein ubiquitination.</text>
</comment>
<feature type="compositionally biased region" description="Basic and acidic residues" evidence="4">
    <location>
        <begin position="19"/>
        <end position="32"/>
    </location>
</feature>
<keyword evidence="3" id="KW-0833">Ubl conjugation pathway</keyword>
<dbReference type="SUPFAM" id="SSF81382">
    <property type="entry name" value="Skp1 dimerisation domain-like"/>
    <property type="match status" value="1"/>
</dbReference>
<dbReference type="GO" id="GO:0006511">
    <property type="term" value="P:ubiquitin-dependent protein catabolic process"/>
    <property type="evidence" value="ECO:0007669"/>
    <property type="project" value="InterPro"/>
</dbReference>
<evidence type="ECO:0000256" key="3">
    <source>
        <dbReference type="ARBA" id="ARBA00022786"/>
    </source>
</evidence>
<feature type="domain" description="SKP1 component POZ" evidence="6">
    <location>
        <begin position="52"/>
        <end position="110"/>
    </location>
</feature>
<evidence type="ECO:0000259" key="5">
    <source>
        <dbReference type="Pfam" id="PF01466"/>
    </source>
</evidence>
<dbReference type="AlphaFoldDB" id="A0A8T0KM05"/>
<dbReference type="EMBL" id="JABFOF010000004">
    <property type="protein sequence ID" value="KAG2399393.1"/>
    <property type="molecule type" value="Genomic_DNA"/>
</dbReference>
<evidence type="ECO:0000256" key="4">
    <source>
        <dbReference type="SAM" id="MobiDB-lite"/>
    </source>
</evidence>
<feature type="domain" description="SKP1 component dimerisation" evidence="5">
    <location>
        <begin position="152"/>
        <end position="197"/>
    </location>
</feature>
<feature type="region of interest" description="Disordered" evidence="4">
    <location>
        <begin position="1"/>
        <end position="32"/>
    </location>
</feature>
<dbReference type="InterPro" id="IPR011333">
    <property type="entry name" value="SKP1/BTB/POZ_sf"/>
</dbReference>
<dbReference type="Pfam" id="PF01466">
    <property type="entry name" value="Skp1"/>
    <property type="match status" value="1"/>
</dbReference>
<dbReference type="InterPro" id="IPR001232">
    <property type="entry name" value="SKP1-like"/>
</dbReference>
<dbReference type="InterPro" id="IPR016897">
    <property type="entry name" value="SKP1"/>
</dbReference>
<dbReference type="InterPro" id="IPR016072">
    <property type="entry name" value="Skp1_comp_dimer"/>
</dbReference>
<dbReference type="PANTHER" id="PTHR11165">
    <property type="entry name" value="SKP1"/>
    <property type="match status" value="1"/>
</dbReference>
<name>A0A8T0KM05_PHAAN</name>
<evidence type="ECO:0000256" key="2">
    <source>
        <dbReference type="ARBA" id="ARBA00009993"/>
    </source>
</evidence>
<gene>
    <name evidence="7" type="ORF">HKW66_Vig0081250</name>
</gene>
<evidence type="ECO:0000313" key="7">
    <source>
        <dbReference type="EMBL" id="KAG2399393.1"/>
    </source>
</evidence>
<sequence length="212" mass="23965">MAEKGESSKMAAMNAAEELETHERAKGETSEVPIEELKKLTITKKEEEDEPTIKLKTSDGIIFDVEASIVKQMETVQAVIDDVGIGPDAVIPLHNLTCSELGRILEFRAKRSRVGSDPKTLRKFDEKFMSMLTPDQIRELLLTANYLNMSHMMDVISGAIANYLKYKTVEFAREFFDIVSDYTPEEEAAYREANAWAFRNIDMESGNLEFPS</sequence>
<comment type="caution">
    <text evidence="7">The sequence shown here is derived from an EMBL/GenBank/DDBJ whole genome shotgun (WGS) entry which is preliminary data.</text>
</comment>
<accession>A0A8T0KM05</accession>
<reference evidence="7 8" key="1">
    <citation type="submission" date="2020-05" db="EMBL/GenBank/DDBJ databases">
        <title>Vigna angularis (adzuki bean) Var. LongXiaoDou No. 4 denovo assembly.</title>
        <authorList>
            <person name="Xiang H."/>
        </authorList>
    </citation>
    <scope>NUCLEOTIDE SEQUENCE [LARGE SCALE GENOMIC DNA]</scope>
    <source>
        <tissue evidence="7">Leaf</tissue>
    </source>
</reference>
<organism evidence="7 8">
    <name type="scientific">Phaseolus angularis</name>
    <name type="common">Azuki bean</name>
    <name type="synonym">Vigna angularis</name>
    <dbReference type="NCBI Taxonomy" id="3914"/>
    <lineage>
        <taxon>Eukaryota</taxon>
        <taxon>Viridiplantae</taxon>
        <taxon>Streptophyta</taxon>
        <taxon>Embryophyta</taxon>
        <taxon>Tracheophyta</taxon>
        <taxon>Spermatophyta</taxon>
        <taxon>Magnoliopsida</taxon>
        <taxon>eudicotyledons</taxon>
        <taxon>Gunneridae</taxon>
        <taxon>Pentapetalae</taxon>
        <taxon>rosids</taxon>
        <taxon>fabids</taxon>
        <taxon>Fabales</taxon>
        <taxon>Fabaceae</taxon>
        <taxon>Papilionoideae</taxon>
        <taxon>50 kb inversion clade</taxon>
        <taxon>NPAAA clade</taxon>
        <taxon>indigoferoid/millettioid clade</taxon>
        <taxon>Phaseoleae</taxon>
        <taxon>Vigna</taxon>
    </lineage>
</organism>
<dbReference type="SMART" id="SM00512">
    <property type="entry name" value="Skp1"/>
    <property type="match status" value="1"/>
</dbReference>
<dbReference type="Proteomes" id="UP000743370">
    <property type="component" value="Unassembled WGS sequence"/>
</dbReference>
<dbReference type="Pfam" id="PF03931">
    <property type="entry name" value="Skp1_POZ"/>
    <property type="match status" value="1"/>
</dbReference>
<evidence type="ECO:0000256" key="1">
    <source>
        <dbReference type="ARBA" id="ARBA00004906"/>
    </source>
</evidence>
<comment type="similarity">
    <text evidence="2">Belongs to the SKP1 family.</text>
</comment>
<dbReference type="SUPFAM" id="SSF54695">
    <property type="entry name" value="POZ domain"/>
    <property type="match status" value="1"/>
</dbReference>
<protein>
    <submittedName>
        <fullName evidence="7">SKP1-like protein</fullName>
    </submittedName>
</protein>
<dbReference type="InterPro" id="IPR036296">
    <property type="entry name" value="SKP1-like_dim_sf"/>
</dbReference>
<dbReference type="GO" id="GO:0009867">
    <property type="term" value="P:jasmonic acid mediated signaling pathway"/>
    <property type="evidence" value="ECO:0007669"/>
    <property type="project" value="UniProtKB-ARBA"/>
</dbReference>